<keyword evidence="3" id="KW-0813">Transport</keyword>
<keyword evidence="4" id="KW-0653">Protein transport</keyword>
<accession>A0A820RYA6</accession>
<evidence type="ECO:0000256" key="1">
    <source>
        <dbReference type="ARBA" id="ARBA00004170"/>
    </source>
</evidence>
<evidence type="ECO:0000256" key="4">
    <source>
        <dbReference type="ARBA" id="ARBA00022927"/>
    </source>
</evidence>
<dbReference type="GO" id="GO:0042147">
    <property type="term" value="P:retrograde transport, endosome to Golgi"/>
    <property type="evidence" value="ECO:0007669"/>
    <property type="project" value="InterPro"/>
</dbReference>
<gene>
    <name evidence="6" type="ORF">OXD698_LOCUS53951</name>
</gene>
<reference evidence="6" key="1">
    <citation type="submission" date="2021-02" db="EMBL/GenBank/DDBJ databases">
        <authorList>
            <person name="Nowell W R."/>
        </authorList>
    </citation>
    <scope>NUCLEOTIDE SEQUENCE</scope>
</reference>
<organism evidence="6 7">
    <name type="scientific">Adineta steineri</name>
    <dbReference type="NCBI Taxonomy" id="433720"/>
    <lineage>
        <taxon>Eukaryota</taxon>
        <taxon>Metazoa</taxon>
        <taxon>Spiralia</taxon>
        <taxon>Gnathifera</taxon>
        <taxon>Rotifera</taxon>
        <taxon>Eurotatoria</taxon>
        <taxon>Bdelloidea</taxon>
        <taxon>Adinetida</taxon>
        <taxon>Adinetidae</taxon>
        <taxon>Adineta</taxon>
    </lineage>
</organism>
<dbReference type="EMBL" id="CAJOAZ010031878">
    <property type="protein sequence ID" value="CAF4443333.1"/>
    <property type="molecule type" value="Genomic_DNA"/>
</dbReference>
<proteinExistence type="inferred from homology"/>
<keyword evidence="5" id="KW-0472">Membrane</keyword>
<dbReference type="GO" id="GO:0006886">
    <property type="term" value="P:intracellular protein transport"/>
    <property type="evidence" value="ECO:0007669"/>
    <property type="project" value="TreeGrafter"/>
</dbReference>
<dbReference type="InterPro" id="IPR005378">
    <property type="entry name" value="Vps35"/>
</dbReference>
<dbReference type="GO" id="GO:0005770">
    <property type="term" value="C:late endosome"/>
    <property type="evidence" value="ECO:0007669"/>
    <property type="project" value="TreeGrafter"/>
</dbReference>
<dbReference type="Pfam" id="PF03635">
    <property type="entry name" value="Vps35"/>
    <property type="match status" value="1"/>
</dbReference>
<dbReference type="Gene3D" id="1.25.40.660">
    <property type="entry name" value="Vacuolar protein sorting-associated protein 35, helical subcomplex Vps35-C"/>
    <property type="match status" value="1"/>
</dbReference>
<dbReference type="Proteomes" id="UP000663844">
    <property type="component" value="Unassembled WGS sequence"/>
</dbReference>
<sequence>VARLCNNFKAINDPDQQYHIIKTCQDTFKNGGLERMRFTYPPMIMQAYALTFRYKDIREQDEKWEKKCQKLFQLSNQLINTLTKLETNDLSLRLYLQGALTASEIRSENAETIAYEFFSQVI</sequence>
<protein>
    <submittedName>
        <fullName evidence="6">Uncharacterized protein</fullName>
    </submittedName>
</protein>
<evidence type="ECO:0000256" key="2">
    <source>
        <dbReference type="ARBA" id="ARBA00006536"/>
    </source>
</evidence>
<dbReference type="PANTHER" id="PTHR11099:SF0">
    <property type="entry name" value="VACUOLAR PROTEIN SORTING-ASSOCIATED PROTEIN 35"/>
    <property type="match status" value="1"/>
</dbReference>
<comment type="similarity">
    <text evidence="2">Belongs to the VPS35 family.</text>
</comment>
<name>A0A820RYA6_9BILA</name>
<evidence type="ECO:0000313" key="6">
    <source>
        <dbReference type="EMBL" id="CAF4443333.1"/>
    </source>
</evidence>
<dbReference type="InterPro" id="IPR042491">
    <property type="entry name" value="Vps35_C"/>
</dbReference>
<dbReference type="AlphaFoldDB" id="A0A820RYA6"/>
<dbReference type="GO" id="GO:0030906">
    <property type="term" value="C:retromer, cargo-selective complex"/>
    <property type="evidence" value="ECO:0007669"/>
    <property type="project" value="InterPro"/>
</dbReference>
<comment type="caution">
    <text evidence="6">The sequence shown here is derived from an EMBL/GenBank/DDBJ whole genome shotgun (WGS) entry which is preliminary data.</text>
</comment>
<comment type="subcellular location">
    <subcellularLocation>
        <location evidence="1">Membrane</location>
        <topology evidence="1">Peripheral membrane protein</topology>
    </subcellularLocation>
</comment>
<dbReference type="GO" id="GO:0005829">
    <property type="term" value="C:cytosol"/>
    <property type="evidence" value="ECO:0007669"/>
    <property type="project" value="GOC"/>
</dbReference>
<feature type="non-terminal residue" evidence="6">
    <location>
        <position position="1"/>
    </location>
</feature>
<evidence type="ECO:0000313" key="7">
    <source>
        <dbReference type="Proteomes" id="UP000663844"/>
    </source>
</evidence>
<dbReference type="PANTHER" id="PTHR11099">
    <property type="entry name" value="VACUOLAR SORTING PROTEIN 35"/>
    <property type="match status" value="1"/>
</dbReference>
<evidence type="ECO:0000256" key="3">
    <source>
        <dbReference type="ARBA" id="ARBA00022448"/>
    </source>
</evidence>
<evidence type="ECO:0000256" key="5">
    <source>
        <dbReference type="ARBA" id="ARBA00023136"/>
    </source>
</evidence>